<dbReference type="EMBL" id="ANNX02000047">
    <property type="protein sequence ID" value="KYC36746.1"/>
    <property type="molecule type" value="Genomic_DNA"/>
</dbReference>
<accession>A0A139WWD0</accession>
<dbReference type="Proteomes" id="UP000076925">
    <property type="component" value="Unassembled WGS sequence"/>
</dbReference>
<dbReference type="RefSeq" id="WP_017744785.1">
    <property type="nucleotide sequence ID" value="NZ_KQ976354.1"/>
</dbReference>
<proteinExistence type="predicted"/>
<dbReference type="OrthoDB" id="516757at2"/>
<organism evidence="1 2">
    <name type="scientific">Scytonema hofmannii PCC 7110</name>
    <dbReference type="NCBI Taxonomy" id="128403"/>
    <lineage>
        <taxon>Bacteria</taxon>
        <taxon>Bacillati</taxon>
        <taxon>Cyanobacteriota</taxon>
        <taxon>Cyanophyceae</taxon>
        <taxon>Nostocales</taxon>
        <taxon>Scytonemataceae</taxon>
        <taxon>Scytonema</taxon>
    </lineage>
</organism>
<name>A0A139WWD0_9CYAN</name>
<sequence length="119" mass="14080">MLETPIHSRLKAFLEAPISIFWCWSEATRRYALQLGLVENHREEGLKDYIVEDRLKRQKEIVRDCLWRAMLAIASYPSERTKSCKTKKNRLDRLVRTDVKMAIGEEMPLFHTLYEGKLV</sequence>
<reference evidence="1 2" key="1">
    <citation type="journal article" date="2013" name="Genome Biol. Evol.">
        <title>Genomes of Stigonematalean cyanobacteria (subsection V) and the evolution of oxygenic photosynthesis from prokaryotes to plastids.</title>
        <authorList>
            <person name="Dagan T."/>
            <person name="Roettger M."/>
            <person name="Stucken K."/>
            <person name="Landan G."/>
            <person name="Koch R."/>
            <person name="Major P."/>
            <person name="Gould S.B."/>
            <person name="Goremykin V.V."/>
            <person name="Rippka R."/>
            <person name="Tandeau de Marsac N."/>
            <person name="Gugger M."/>
            <person name="Lockhart P.J."/>
            <person name="Allen J.F."/>
            <person name="Brune I."/>
            <person name="Maus I."/>
            <person name="Puhler A."/>
            <person name="Martin W.F."/>
        </authorList>
    </citation>
    <scope>NUCLEOTIDE SEQUENCE [LARGE SCALE GENOMIC DNA]</scope>
    <source>
        <strain evidence="1 2">PCC 7110</strain>
    </source>
</reference>
<comment type="caution">
    <text evidence="1">The sequence shown here is derived from an EMBL/GenBank/DDBJ whole genome shotgun (WGS) entry which is preliminary data.</text>
</comment>
<evidence type="ECO:0000313" key="1">
    <source>
        <dbReference type="EMBL" id="KYC36746.1"/>
    </source>
</evidence>
<keyword evidence="2" id="KW-1185">Reference proteome</keyword>
<gene>
    <name evidence="1" type="ORF">WA1_44525</name>
</gene>
<dbReference type="AlphaFoldDB" id="A0A139WWD0"/>
<protein>
    <submittedName>
        <fullName evidence="1">Uncharacterized protein</fullName>
    </submittedName>
</protein>
<evidence type="ECO:0000313" key="2">
    <source>
        <dbReference type="Proteomes" id="UP000076925"/>
    </source>
</evidence>